<feature type="compositionally biased region" description="Basic and acidic residues" evidence="1">
    <location>
        <begin position="584"/>
        <end position="606"/>
    </location>
</feature>
<feature type="region of interest" description="Disordered" evidence="1">
    <location>
        <begin position="577"/>
        <end position="606"/>
    </location>
</feature>
<evidence type="ECO:0000256" key="1">
    <source>
        <dbReference type="SAM" id="MobiDB-lite"/>
    </source>
</evidence>
<dbReference type="Pfam" id="PF13411">
    <property type="entry name" value="MerR_1"/>
    <property type="match status" value="1"/>
</dbReference>
<evidence type="ECO:0000259" key="2">
    <source>
        <dbReference type="PROSITE" id="PS50937"/>
    </source>
</evidence>
<proteinExistence type="predicted"/>
<dbReference type="EMBL" id="SDKM01000025">
    <property type="protein sequence ID" value="RYP84236.1"/>
    <property type="molecule type" value="Genomic_DNA"/>
</dbReference>
<dbReference type="OrthoDB" id="3826383at2"/>
<evidence type="ECO:0000313" key="4">
    <source>
        <dbReference type="Proteomes" id="UP000295198"/>
    </source>
</evidence>
<dbReference type="Gene3D" id="1.10.1660.10">
    <property type="match status" value="1"/>
</dbReference>
<dbReference type="GO" id="GO:0006355">
    <property type="term" value="P:regulation of DNA-templated transcription"/>
    <property type="evidence" value="ECO:0007669"/>
    <property type="project" value="InterPro"/>
</dbReference>
<dbReference type="SUPFAM" id="SSF46955">
    <property type="entry name" value="Putative DNA-binding domain"/>
    <property type="match status" value="1"/>
</dbReference>
<dbReference type="PROSITE" id="PS50937">
    <property type="entry name" value="HTH_MERR_2"/>
    <property type="match status" value="1"/>
</dbReference>
<reference evidence="3 4" key="1">
    <citation type="submission" date="2019-01" db="EMBL/GenBank/DDBJ databases">
        <title>Nocardioides guangzhouensis sp. nov., an actinobacterium isolated from soil.</title>
        <authorList>
            <person name="Fu Y."/>
            <person name="Cai Y."/>
            <person name="Lin Z."/>
            <person name="Chen P."/>
        </authorList>
    </citation>
    <scope>NUCLEOTIDE SEQUENCE [LARGE SCALE GENOMIC DNA]</scope>
    <source>
        <strain evidence="3 4">130</strain>
    </source>
</reference>
<dbReference type="InterPro" id="IPR009061">
    <property type="entry name" value="DNA-bd_dom_put_sf"/>
</dbReference>
<protein>
    <submittedName>
        <fullName evidence="3">MerR family transcriptional regulator</fullName>
    </submittedName>
</protein>
<organism evidence="3 4">
    <name type="scientific">Nocardioides guangzhouensis</name>
    <dbReference type="NCBI Taxonomy" id="2497878"/>
    <lineage>
        <taxon>Bacteria</taxon>
        <taxon>Bacillati</taxon>
        <taxon>Actinomycetota</taxon>
        <taxon>Actinomycetes</taxon>
        <taxon>Propionibacteriales</taxon>
        <taxon>Nocardioidaceae</taxon>
        <taxon>Nocardioides</taxon>
    </lineage>
</organism>
<gene>
    <name evidence="3" type="ORF">EKO23_16375</name>
</gene>
<feature type="domain" description="HTH merR-type" evidence="2">
    <location>
        <begin position="1033"/>
        <end position="1097"/>
    </location>
</feature>
<name>A0A4Q4ZAJ6_9ACTN</name>
<dbReference type="Proteomes" id="UP000295198">
    <property type="component" value="Unassembled WGS sequence"/>
</dbReference>
<evidence type="ECO:0000313" key="3">
    <source>
        <dbReference type="EMBL" id="RYP84236.1"/>
    </source>
</evidence>
<dbReference type="GO" id="GO:0003677">
    <property type="term" value="F:DNA binding"/>
    <property type="evidence" value="ECO:0007669"/>
    <property type="project" value="InterPro"/>
</dbReference>
<dbReference type="RefSeq" id="WP_134719198.1">
    <property type="nucleotide sequence ID" value="NZ_SDKM01000025.1"/>
</dbReference>
<feature type="region of interest" description="Disordered" evidence="1">
    <location>
        <begin position="456"/>
        <end position="476"/>
    </location>
</feature>
<keyword evidence="4" id="KW-1185">Reference proteome</keyword>
<dbReference type="AlphaFoldDB" id="A0A4Q4ZAJ6"/>
<accession>A0A4Q4ZAJ6</accession>
<dbReference type="InterPro" id="IPR000551">
    <property type="entry name" value="MerR-type_HTH_dom"/>
</dbReference>
<sequence>MPFNNKYARENKSDRALAVFERAGLQTRDVAAALVNRISAETSAKFETQTDSGVAKYGVLYPELTSLKQRDAWVFEVCGGASGRRAMEERTRLGMVPIYAHQVSRSAVSPNALVAFACVVGRVLVIDVLNSAAEDNIEDQDDVDDFGHNLFTQLVRLAVVAHEGHLTDLMFSRWDRMLRNSRHGAYLKETIARRAHLLTLWVDGNRRDVSALGSEVEQVVAIANKLADAEKQFSGAYSKCQNHEWTRPEFHLPSGARLGVGRDKNTVHWLPGEIAVVAELYAACARGVPMARITDLAVEKGLLMRHPQHRRPDGSMKTLAEAYPGTNRDTAERDKARREAAVATLFREPARRAYRTGRYPFRIVAPAPGKAMVDGAKVQFASGPEPVWHERERGRSPLDLRHYGYMDFELDWGLPIMPDDRATPIDDSTDPVEGLHLRRSQWEAIEKRYHRADASLPANDQPTLNRGRGGATSVDDDARRPFVGLATWIDRSTLSGLTPGEQLQVDEDGAFRRVERKICGAGAGLLTVRERMPQERGWDTREGTHVVTVADGALARSVVGFLRRIVHEAGEGTVQFTSSRRVKSGTDRRTRLERDASTAEREADDHARQAAAFRVMAAAALGQHDDMTSDDALKAAHPYQEDAAEAARSAEAARATAASLRAEASTLSGTRQVELDLTELSVLADVLEAKADEPQPRFVREVSDAFVAVFRDTFRLVPDDTNPRLAWWSGTAHVTRDGETITHASGRLPLVNQRRPSTSSSSAPALAEALAAVHLRDGLPLSDALDLHQGERKRALTRIRGWLADKELTKRGLREGLLDCPIPQARLAVWATVTDDYDAAAHLQQGFRQHLGTVYLSDQHHHFRWVYGRTQLARRALNAMLSQTRHGDGVLVQELARSLSAGVGEINYLTDGGTTSKFTKVLVRDRANRNVVRLRACPHDGCPAAEGHRWASHYIPVPETLVDGGYGLLCPDCRRLPNQRYAHVVFPAAYLEYWDLAEDVYEPGRTLLDGPFTIVRDESHYRPASDISTRPRELGIEEAAALLGVRASALRHWDNRGLVHARRVQMGPGRPQRVFARTELERISTLPFVLRYLASEG</sequence>
<comment type="caution">
    <text evidence="3">The sequence shown here is derived from an EMBL/GenBank/DDBJ whole genome shotgun (WGS) entry which is preliminary data.</text>
</comment>